<accession>E6PYU9</accession>
<evidence type="ECO:0000313" key="1">
    <source>
        <dbReference type="EMBL" id="CBI00108.1"/>
    </source>
</evidence>
<gene>
    <name evidence="1" type="ORF">CARN3_1097</name>
</gene>
<proteinExistence type="predicted"/>
<dbReference type="EMBL" id="CABN01000092">
    <property type="protein sequence ID" value="CBI00108.1"/>
    <property type="molecule type" value="Genomic_DNA"/>
</dbReference>
<sequence>MEAASSIYGNFVWLDLVLAVGAAVQAESVGVSGRRAVWSGQGSPSDPAYSTKVSAENVPIHLGIFW</sequence>
<protein>
    <submittedName>
        <fullName evidence="1">Uncharacterized protein</fullName>
    </submittedName>
</protein>
<dbReference type="AlphaFoldDB" id="E6PYU9"/>
<comment type="caution">
    <text evidence="1">The sequence shown here is derived from an EMBL/GenBank/DDBJ whole genome shotgun (WGS) entry which is preliminary data.</text>
</comment>
<reference evidence="1" key="1">
    <citation type="submission" date="2009-10" db="EMBL/GenBank/DDBJ databases">
        <title>Diversity of trophic interactions inside an arsenic-rich microbial ecosystem.</title>
        <authorList>
            <person name="Bertin P.N."/>
            <person name="Heinrich-Salmeron A."/>
            <person name="Pelletier E."/>
            <person name="Goulhen-Chollet F."/>
            <person name="Arsene-Ploetze F."/>
            <person name="Gallien S."/>
            <person name="Calteau A."/>
            <person name="Vallenet D."/>
            <person name="Casiot C."/>
            <person name="Chane-Woon-Ming B."/>
            <person name="Giloteaux L."/>
            <person name="Barakat M."/>
            <person name="Bonnefoy V."/>
            <person name="Bruneel O."/>
            <person name="Chandler M."/>
            <person name="Cleiss J."/>
            <person name="Duran R."/>
            <person name="Elbaz-Poulichet F."/>
            <person name="Fonknechten N."/>
            <person name="Lauga B."/>
            <person name="Mornico D."/>
            <person name="Ortet P."/>
            <person name="Schaeffer C."/>
            <person name="Siguier P."/>
            <person name="Alexander Thil Smith A."/>
            <person name="Van Dorsselaer A."/>
            <person name="Weissenbach J."/>
            <person name="Medigue C."/>
            <person name="Le Paslier D."/>
        </authorList>
    </citation>
    <scope>NUCLEOTIDE SEQUENCE</scope>
</reference>
<name>E6PYU9_9ZZZZ</name>
<organism evidence="1">
    <name type="scientific">mine drainage metagenome</name>
    <dbReference type="NCBI Taxonomy" id="410659"/>
    <lineage>
        <taxon>unclassified sequences</taxon>
        <taxon>metagenomes</taxon>
        <taxon>ecological metagenomes</taxon>
    </lineage>
</organism>